<dbReference type="AlphaFoldDB" id="A0A916U9Y8"/>
<evidence type="ECO:0000313" key="3">
    <source>
        <dbReference type="Proteomes" id="UP000637002"/>
    </source>
</evidence>
<evidence type="ECO:0000313" key="2">
    <source>
        <dbReference type="EMBL" id="GGC64810.1"/>
    </source>
</evidence>
<name>A0A916U9Y8_9HYPH</name>
<organism evidence="2 3">
    <name type="scientific">Chelatococcus reniformis</name>
    <dbReference type="NCBI Taxonomy" id="1494448"/>
    <lineage>
        <taxon>Bacteria</taxon>
        <taxon>Pseudomonadati</taxon>
        <taxon>Pseudomonadota</taxon>
        <taxon>Alphaproteobacteria</taxon>
        <taxon>Hyphomicrobiales</taxon>
        <taxon>Chelatococcaceae</taxon>
        <taxon>Chelatococcus</taxon>
    </lineage>
</organism>
<sequence length="59" mass="6381">MEFLFTPRATRDLLVQWSPDDKVGVIAFAGSPGAMQRGTGAPADQARPKAWGFRSSSRS</sequence>
<dbReference type="EMBL" id="BMGG01000004">
    <property type="protein sequence ID" value="GGC64810.1"/>
    <property type="molecule type" value="Genomic_DNA"/>
</dbReference>
<feature type="region of interest" description="Disordered" evidence="1">
    <location>
        <begin position="32"/>
        <end position="59"/>
    </location>
</feature>
<comment type="caution">
    <text evidence="2">The sequence shown here is derived from an EMBL/GenBank/DDBJ whole genome shotgun (WGS) entry which is preliminary data.</text>
</comment>
<proteinExistence type="predicted"/>
<keyword evidence="3" id="KW-1185">Reference proteome</keyword>
<reference evidence="2" key="2">
    <citation type="submission" date="2020-09" db="EMBL/GenBank/DDBJ databases">
        <authorList>
            <person name="Sun Q."/>
            <person name="Zhou Y."/>
        </authorList>
    </citation>
    <scope>NUCLEOTIDE SEQUENCE</scope>
    <source>
        <strain evidence="2">CGMCC 1.12919</strain>
    </source>
</reference>
<reference evidence="2" key="1">
    <citation type="journal article" date="2014" name="Int. J. Syst. Evol. Microbiol.">
        <title>Complete genome sequence of Corynebacterium casei LMG S-19264T (=DSM 44701T), isolated from a smear-ripened cheese.</title>
        <authorList>
            <consortium name="US DOE Joint Genome Institute (JGI-PGF)"/>
            <person name="Walter F."/>
            <person name="Albersmeier A."/>
            <person name="Kalinowski J."/>
            <person name="Ruckert C."/>
        </authorList>
    </citation>
    <scope>NUCLEOTIDE SEQUENCE</scope>
    <source>
        <strain evidence="2">CGMCC 1.12919</strain>
    </source>
</reference>
<accession>A0A916U9Y8</accession>
<gene>
    <name evidence="2" type="ORF">GCM10010994_24240</name>
</gene>
<dbReference type="RefSeq" id="WP_188609423.1">
    <property type="nucleotide sequence ID" value="NZ_BMGG01000004.1"/>
</dbReference>
<dbReference type="Proteomes" id="UP000637002">
    <property type="component" value="Unassembled WGS sequence"/>
</dbReference>
<protein>
    <submittedName>
        <fullName evidence="2">Uncharacterized protein</fullName>
    </submittedName>
</protein>
<evidence type="ECO:0000256" key="1">
    <source>
        <dbReference type="SAM" id="MobiDB-lite"/>
    </source>
</evidence>